<evidence type="ECO:0000313" key="2">
    <source>
        <dbReference type="EMBL" id="EEF34149.1"/>
    </source>
</evidence>
<gene>
    <name evidence="2" type="ORF">RCOM_1274900</name>
</gene>
<evidence type="ECO:0000313" key="3">
    <source>
        <dbReference type="Proteomes" id="UP000008311"/>
    </source>
</evidence>
<organism evidence="2 3">
    <name type="scientific">Ricinus communis</name>
    <name type="common">Castor bean</name>
    <dbReference type="NCBI Taxonomy" id="3988"/>
    <lineage>
        <taxon>Eukaryota</taxon>
        <taxon>Viridiplantae</taxon>
        <taxon>Streptophyta</taxon>
        <taxon>Embryophyta</taxon>
        <taxon>Tracheophyta</taxon>
        <taxon>Spermatophyta</taxon>
        <taxon>Magnoliopsida</taxon>
        <taxon>eudicotyledons</taxon>
        <taxon>Gunneridae</taxon>
        <taxon>Pentapetalae</taxon>
        <taxon>rosids</taxon>
        <taxon>fabids</taxon>
        <taxon>Malpighiales</taxon>
        <taxon>Euphorbiaceae</taxon>
        <taxon>Acalyphoideae</taxon>
        <taxon>Acalypheae</taxon>
        <taxon>Ricinus</taxon>
    </lineage>
</organism>
<accession>B9SQG5</accession>
<protein>
    <submittedName>
        <fullName evidence="2">Uncharacterized protein</fullName>
    </submittedName>
</protein>
<dbReference type="AlphaFoldDB" id="B9SQG5"/>
<dbReference type="InParanoid" id="B9SQG5"/>
<sequence>MSESLWKFIERFNKEAIEIEDLNMEIAYTPSKTTSSLMTIVETHIRIDNGMRGFAIKAKEMGHKDKRKYQGKGTRSNKCGS</sequence>
<feature type="region of interest" description="Disordered" evidence="1">
    <location>
        <begin position="62"/>
        <end position="81"/>
    </location>
</feature>
<evidence type="ECO:0000256" key="1">
    <source>
        <dbReference type="SAM" id="MobiDB-lite"/>
    </source>
</evidence>
<reference evidence="3" key="1">
    <citation type="journal article" date="2010" name="Nat. Biotechnol.">
        <title>Draft genome sequence of the oilseed species Ricinus communis.</title>
        <authorList>
            <person name="Chan A.P."/>
            <person name="Crabtree J."/>
            <person name="Zhao Q."/>
            <person name="Lorenzi H."/>
            <person name="Orvis J."/>
            <person name="Puiu D."/>
            <person name="Melake-Berhan A."/>
            <person name="Jones K.M."/>
            <person name="Redman J."/>
            <person name="Chen G."/>
            <person name="Cahoon E.B."/>
            <person name="Gedil M."/>
            <person name="Stanke M."/>
            <person name="Haas B.J."/>
            <person name="Wortman J.R."/>
            <person name="Fraser-Liggett C.M."/>
            <person name="Ravel J."/>
            <person name="Rabinowicz P.D."/>
        </authorList>
    </citation>
    <scope>NUCLEOTIDE SEQUENCE [LARGE SCALE GENOMIC DNA]</scope>
    <source>
        <strain evidence="3">cv. Hale</strain>
    </source>
</reference>
<proteinExistence type="predicted"/>
<name>B9SQG5_RICCO</name>
<dbReference type="EMBL" id="EQ974084">
    <property type="protein sequence ID" value="EEF34149.1"/>
    <property type="molecule type" value="Genomic_DNA"/>
</dbReference>
<dbReference type="Proteomes" id="UP000008311">
    <property type="component" value="Unassembled WGS sequence"/>
</dbReference>
<keyword evidence="3" id="KW-1185">Reference proteome</keyword>